<dbReference type="GeneID" id="9631237"/>
<dbReference type="Proteomes" id="UP000001514">
    <property type="component" value="Unassembled WGS sequence"/>
</dbReference>
<dbReference type="HOGENOM" id="CLU_030533_0_0_1"/>
<proteinExistence type="predicted"/>
<dbReference type="PROSITE" id="PS50884">
    <property type="entry name" value="ZF_DOF_2"/>
    <property type="match status" value="1"/>
</dbReference>
<evidence type="ECO:0000256" key="5">
    <source>
        <dbReference type="ARBA" id="ARBA00023125"/>
    </source>
</evidence>
<name>D8T4E1_SELML</name>
<dbReference type="GO" id="GO:0003700">
    <property type="term" value="F:DNA-binding transcription factor activity"/>
    <property type="evidence" value="ECO:0000318"/>
    <property type="project" value="GO_Central"/>
</dbReference>
<evidence type="ECO:0000256" key="3">
    <source>
        <dbReference type="ARBA" id="ARBA00022833"/>
    </source>
</evidence>
<feature type="compositionally biased region" description="Polar residues" evidence="8">
    <location>
        <begin position="268"/>
        <end position="277"/>
    </location>
</feature>
<feature type="region of interest" description="Disordered" evidence="8">
    <location>
        <begin position="340"/>
        <end position="359"/>
    </location>
</feature>
<accession>D8T4E1</accession>
<dbReference type="GO" id="GO:0003677">
    <property type="term" value="F:DNA binding"/>
    <property type="evidence" value="ECO:0000318"/>
    <property type="project" value="GO_Central"/>
</dbReference>
<keyword evidence="7" id="KW-0539">Nucleus</keyword>
<keyword evidence="6" id="KW-0804">Transcription</keyword>
<dbReference type="EMBL" id="GL377673">
    <property type="protein sequence ID" value="EFJ08555.1"/>
    <property type="molecule type" value="Genomic_DNA"/>
</dbReference>
<keyword evidence="11" id="KW-1185">Reference proteome</keyword>
<reference evidence="10 11" key="1">
    <citation type="journal article" date="2011" name="Science">
        <title>The Selaginella genome identifies genetic changes associated with the evolution of vascular plants.</title>
        <authorList>
            <person name="Banks J.A."/>
            <person name="Nishiyama T."/>
            <person name="Hasebe M."/>
            <person name="Bowman J.L."/>
            <person name="Gribskov M."/>
            <person name="dePamphilis C."/>
            <person name="Albert V.A."/>
            <person name="Aono N."/>
            <person name="Aoyama T."/>
            <person name="Ambrose B.A."/>
            <person name="Ashton N.W."/>
            <person name="Axtell M.J."/>
            <person name="Barker E."/>
            <person name="Barker M.S."/>
            <person name="Bennetzen J.L."/>
            <person name="Bonawitz N.D."/>
            <person name="Chapple C."/>
            <person name="Cheng C."/>
            <person name="Correa L.G."/>
            <person name="Dacre M."/>
            <person name="DeBarry J."/>
            <person name="Dreyer I."/>
            <person name="Elias M."/>
            <person name="Engstrom E.M."/>
            <person name="Estelle M."/>
            <person name="Feng L."/>
            <person name="Finet C."/>
            <person name="Floyd S.K."/>
            <person name="Frommer W.B."/>
            <person name="Fujita T."/>
            <person name="Gramzow L."/>
            <person name="Gutensohn M."/>
            <person name="Harholt J."/>
            <person name="Hattori M."/>
            <person name="Heyl A."/>
            <person name="Hirai T."/>
            <person name="Hiwatashi Y."/>
            <person name="Ishikawa M."/>
            <person name="Iwata M."/>
            <person name="Karol K.G."/>
            <person name="Koehler B."/>
            <person name="Kolukisaoglu U."/>
            <person name="Kubo M."/>
            <person name="Kurata T."/>
            <person name="Lalonde S."/>
            <person name="Li K."/>
            <person name="Li Y."/>
            <person name="Litt A."/>
            <person name="Lyons E."/>
            <person name="Manning G."/>
            <person name="Maruyama T."/>
            <person name="Michael T.P."/>
            <person name="Mikami K."/>
            <person name="Miyazaki S."/>
            <person name="Morinaga S."/>
            <person name="Murata T."/>
            <person name="Mueller-Roeber B."/>
            <person name="Nelson D.R."/>
            <person name="Obara M."/>
            <person name="Oguri Y."/>
            <person name="Olmstead R.G."/>
            <person name="Onodera N."/>
            <person name="Petersen B.L."/>
            <person name="Pils B."/>
            <person name="Prigge M."/>
            <person name="Rensing S.A."/>
            <person name="Riano-Pachon D.M."/>
            <person name="Roberts A.W."/>
            <person name="Sato Y."/>
            <person name="Scheller H.V."/>
            <person name="Schulz B."/>
            <person name="Schulz C."/>
            <person name="Shakirov E.V."/>
            <person name="Shibagaki N."/>
            <person name="Shinohara N."/>
            <person name="Shippen D.E."/>
            <person name="Soerensen I."/>
            <person name="Sotooka R."/>
            <person name="Sugimoto N."/>
            <person name="Sugita M."/>
            <person name="Sumikawa N."/>
            <person name="Tanurdzic M."/>
            <person name="Theissen G."/>
            <person name="Ulvskov P."/>
            <person name="Wakazuki S."/>
            <person name="Weng J.K."/>
            <person name="Willats W.W."/>
            <person name="Wipf D."/>
            <person name="Wolf P.G."/>
            <person name="Yang L."/>
            <person name="Zimmer A.D."/>
            <person name="Zhu Q."/>
            <person name="Mitros T."/>
            <person name="Hellsten U."/>
            <person name="Loque D."/>
            <person name="Otillar R."/>
            <person name="Salamov A."/>
            <person name="Schmutz J."/>
            <person name="Shapiro H."/>
            <person name="Lindquist E."/>
            <person name="Lucas S."/>
            <person name="Rokhsar D."/>
            <person name="Grigoriev I.V."/>
        </authorList>
    </citation>
    <scope>NUCLEOTIDE SEQUENCE [LARGE SCALE GENOMIC DNA]</scope>
</reference>
<dbReference type="OrthoDB" id="1927254at2759"/>
<keyword evidence="4" id="KW-0805">Transcription regulation</keyword>
<keyword evidence="3" id="KW-0862">Zinc</keyword>
<feature type="compositionally biased region" description="Polar residues" evidence="8">
    <location>
        <begin position="56"/>
        <end position="66"/>
    </location>
</feature>
<feature type="compositionally biased region" description="Basic and acidic residues" evidence="8">
    <location>
        <begin position="413"/>
        <end position="423"/>
    </location>
</feature>
<dbReference type="GO" id="GO:0008270">
    <property type="term" value="F:zinc ion binding"/>
    <property type="evidence" value="ECO:0007669"/>
    <property type="project" value="UniProtKB-KW"/>
</dbReference>
<evidence type="ECO:0000256" key="8">
    <source>
        <dbReference type="SAM" id="MobiDB-lite"/>
    </source>
</evidence>
<feature type="domain" description="Dof-type" evidence="9">
    <location>
        <begin position="115"/>
        <end position="169"/>
    </location>
</feature>
<dbReference type="Gramene" id="EFJ08555">
    <property type="protein sequence ID" value="EFJ08555"/>
    <property type="gene ID" value="SELMODRAFT_448037"/>
</dbReference>
<sequence>MAVKESGQSAAKRELSHAVKLFGMKISLSVTPADEDQAASPAELAKSEVISNTAEEIASFSASTSGSDDDKALKREEEEEDHGGRGGGVAEVPRRPEEQEDKRSGRPLKRPEKPVSCPRCHSLDTKFCYFNNYNVNQPRHFCKNCQRYWTAGGTLRNVPVGAGRRKNKNGRLENGGGGGGGAAAAAGSDLPPQQNPGQSSERKLATKLPQQDSSCKVSRASDAGRGGSFGFIRGFATSRSTEEDPSRQSQQQQSSTSEGSNDSRDDSTCGSSVSNPAQECREGGGGTTAWPYAFFNGTGPWNLPGWAGWSNSPWGSMAATAATAAAKVLAQNVHTALGKHMRDEKSVAGAGPAKRPEGSLWAPKTLRIDAQGDASRGSSFLADIATGSNKVDTISTGGMFKAFQQETSGTKPGPDDLDGHPKTASDTNKSSEGT</sequence>
<dbReference type="eggNOG" id="ENOG502QSI8">
    <property type="taxonomic scope" value="Eukaryota"/>
</dbReference>
<feature type="compositionally biased region" description="Low complexity" evidence="8">
    <location>
        <begin position="247"/>
        <end position="257"/>
    </location>
</feature>
<dbReference type="PANTHER" id="PTHR31089:SF1">
    <property type="entry name" value="CYCLIC DOF FACTOR 3"/>
    <property type="match status" value="1"/>
</dbReference>
<dbReference type="PROSITE" id="PS01361">
    <property type="entry name" value="ZF_DOF_1"/>
    <property type="match status" value="1"/>
</dbReference>
<feature type="compositionally biased region" description="Polar residues" evidence="8">
    <location>
        <begin position="424"/>
        <end position="434"/>
    </location>
</feature>
<evidence type="ECO:0000313" key="10">
    <source>
        <dbReference type="EMBL" id="EFJ08555.1"/>
    </source>
</evidence>
<evidence type="ECO:0000313" key="11">
    <source>
        <dbReference type="Proteomes" id="UP000001514"/>
    </source>
</evidence>
<gene>
    <name evidence="10" type="primary">CDF1C-1</name>
    <name evidence="10" type="ORF">SELMODRAFT_448037</name>
</gene>
<feature type="region of interest" description="Disordered" evidence="8">
    <location>
        <begin position="56"/>
        <end position="116"/>
    </location>
</feature>
<feature type="region of interest" description="Disordered" evidence="8">
    <location>
        <begin position="390"/>
        <end position="434"/>
    </location>
</feature>
<keyword evidence="1" id="KW-0479">Metal-binding</keyword>
<evidence type="ECO:0000256" key="2">
    <source>
        <dbReference type="ARBA" id="ARBA00022771"/>
    </source>
</evidence>
<keyword evidence="5" id="KW-0238">DNA-binding</keyword>
<dbReference type="KEGG" id="smo:SELMODRAFT_448037"/>
<evidence type="ECO:0000256" key="4">
    <source>
        <dbReference type="ARBA" id="ARBA00023015"/>
    </source>
</evidence>
<dbReference type="AlphaFoldDB" id="D8T4E1"/>
<feature type="region of interest" description="Disordered" evidence="8">
    <location>
        <begin position="155"/>
        <end position="284"/>
    </location>
</feature>
<dbReference type="InterPro" id="IPR003851">
    <property type="entry name" value="Znf_Dof"/>
</dbReference>
<dbReference type="InterPro" id="IPR045174">
    <property type="entry name" value="Dof"/>
</dbReference>
<feature type="compositionally biased region" description="Basic and acidic residues" evidence="8">
    <location>
        <begin position="92"/>
        <end position="113"/>
    </location>
</feature>
<evidence type="ECO:0000259" key="9">
    <source>
        <dbReference type="PROSITE" id="PS50884"/>
    </source>
</evidence>
<dbReference type="Pfam" id="PF02701">
    <property type="entry name" value="Zn_ribbon_Dof"/>
    <property type="match status" value="1"/>
</dbReference>
<organism evidence="11">
    <name type="scientific">Selaginella moellendorffii</name>
    <name type="common">Spikemoss</name>
    <dbReference type="NCBI Taxonomy" id="88036"/>
    <lineage>
        <taxon>Eukaryota</taxon>
        <taxon>Viridiplantae</taxon>
        <taxon>Streptophyta</taxon>
        <taxon>Embryophyta</taxon>
        <taxon>Tracheophyta</taxon>
        <taxon>Lycopodiopsida</taxon>
        <taxon>Selaginellales</taxon>
        <taxon>Selaginellaceae</taxon>
        <taxon>Selaginella</taxon>
    </lineage>
</organism>
<evidence type="ECO:0000256" key="1">
    <source>
        <dbReference type="ARBA" id="ARBA00022723"/>
    </source>
</evidence>
<evidence type="ECO:0000256" key="7">
    <source>
        <dbReference type="ARBA" id="ARBA00023242"/>
    </source>
</evidence>
<dbReference type="PANTHER" id="PTHR31089">
    <property type="entry name" value="CYCLIC DOF FACTOR 2"/>
    <property type="match status" value="1"/>
</dbReference>
<dbReference type="STRING" id="88036.D8T4E1"/>
<dbReference type="InParanoid" id="D8T4E1"/>
<evidence type="ECO:0000256" key="6">
    <source>
        <dbReference type="ARBA" id="ARBA00023163"/>
    </source>
</evidence>
<protein>
    <submittedName>
        <fullName evidence="10">Uncharacterized protein CDF1C-1</fullName>
    </submittedName>
</protein>
<keyword evidence="2" id="KW-0863">Zinc-finger</keyword>
<feature type="compositionally biased region" description="Gly residues" evidence="8">
    <location>
        <begin position="173"/>
        <end position="182"/>
    </location>
</feature>